<keyword evidence="2" id="KW-0808">Transferase</keyword>
<dbReference type="Pfam" id="PF01063">
    <property type="entry name" value="Aminotran_4"/>
    <property type="match status" value="1"/>
</dbReference>
<dbReference type="PANTHER" id="PTHR42743:SF11">
    <property type="entry name" value="AMINODEOXYCHORISMATE LYASE"/>
    <property type="match status" value="1"/>
</dbReference>
<dbReference type="Gene3D" id="3.30.470.10">
    <property type="match status" value="1"/>
</dbReference>
<evidence type="ECO:0000313" key="3">
    <source>
        <dbReference type="Proteomes" id="UP001054846"/>
    </source>
</evidence>
<gene>
    <name evidence="2" type="ORF">ISF26_22220</name>
</gene>
<dbReference type="EMBL" id="CP063845">
    <property type="protein sequence ID" value="UFP94424.1"/>
    <property type="molecule type" value="Genomic_DNA"/>
</dbReference>
<dbReference type="Proteomes" id="UP001054846">
    <property type="component" value="Chromosome"/>
</dbReference>
<sequence length="291" mass="31679">MGLLVNFNGTIAPEARVSVLDRSFLYGDGVYEVVRTIGGRPFALQEHLDRLRASANYLYLDIPWSDAQIAAEVERTLAAADSGEFYIRIVVSRGAEEEISLLPGPQLIPDLVIIVRPIASQLALSEQGVHLAVLPRLRNDARALSPAAKTGNYLNNILALIEARRLGADDALLLNSRGEVTEATTSNLWLVRSGTVYTPAVEAGILHGITRHFLLKLLGDWQIPCIEAALTETDLLTAEEAFLSSSVRLMAPVSRIDDYELPYCPGALTRRLFDGLVVLMQDAVAAPKVPV</sequence>
<evidence type="ECO:0000313" key="2">
    <source>
        <dbReference type="EMBL" id="UFP94424.1"/>
    </source>
</evidence>
<dbReference type="InterPro" id="IPR043131">
    <property type="entry name" value="BCAT-like_N"/>
</dbReference>
<protein>
    <submittedName>
        <fullName evidence="2">Aminotransferase class IV</fullName>
    </submittedName>
</protein>
<dbReference type="GO" id="GO:0008483">
    <property type="term" value="F:transaminase activity"/>
    <property type="evidence" value="ECO:0007669"/>
    <property type="project" value="UniProtKB-KW"/>
</dbReference>
<dbReference type="InterPro" id="IPR001544">
    <property type="entry name" value="Aminotrans_IV"/>
</dbReference>
<dbReference type="PANTHER" id="PTHR42743">
    <property type="entry name" value="AMINO-ACID AMINOTRANSFERASE"/>
    <property type="match status" value="1"/>
</dbReference>
<dbReference type="InterPro" id="IPR043132">
    <property type="entry name" value="BCAT-like_C"/>
</dbReference>
<name>A0ABY3PLF5_9CYAN</name>
<keyword evidence="3" id="KW-1185">Reference proteome</keyword>
<reference evidence="2 3" key="1">
    <citation type="journal article" date="2021" name="Genome Biol. Evol.">
        <title>Complete Genome Sequencing of a Novel Gloeobacter Species from a Waterfall Cave in Mexico.</title>
        <authorList>
            <person name="Saw J.H."/>
            <person name="Cardona T."/>
            <person name="Montejano G."/>
        </authorList>
    </citation>
    <scope>NUCLEOTIDE SEQUENCE [LARGE SCALE GENOMIC DNA]</scope>
    <source>
        <strain evidence="2">MG652769</strain>
    </source>
</reference>
<evidence type="ECO:0000256" key="1">
    <source>
        <dbReference type="ARBA" id="ARBA00009320"/>
    </source>
</evidence>
<comment type="similarity">
    <text evidence="1">Belongs to the class-IV pyridoxal-phosphate-dependent aminotransferase family.</text>
</comment>
<dbReference type="SUPFAM" id="SSF56752">
    <property type="entry name" value="D-aminoacid aminotransferase-like PLP-dependent enzymes"/>
    <property type="match status" value="1"/>
</dbReference>
<dbReference type="Gene3D" id="3.20.10.10">
    <property type="entry name" value="D-amino Acid Aminotransferase, subunit A, domain 2"/>
    <property type="match status" value="1"/>
</dbReference>
<dbReference type="InterPro" id="IPR050571">
    <property type="entry name" value="Class-IV_PLP-Dep_Aminotrnsfr"/>
</dbReference>
<dbReference type="InterPro" id="IPR036038">
    <property type="entry name" value="Aminotransferase-like"/>
</dbReference>
<accession>A0ABY3PLF5</accession>
<dbReference type="RefSeq" id="WP_230841479.1">
    <property type="nucleotide sequence ID" value="NZ_CP063845.1"/>
</dbReference>
<organism evidence="2 3">
    <name type="scientific">Gloeobacter morelensis MG652769</name>
    <dbReference type="NCBI Taxonomy" id="2781736"/>
    <lineage>
        <taxon>Bacteria</taxon>
        <taxon>Bacillati</taxon>
        <taxon>Cyanobacteriota</taxon>
        <taxon>Cyanophyceae</taxon>
        <taxon>Gloeobacterales</taxon>
        <taxon>Gloeobacteraceae</taxon>
        <taxon>Gloeobacter</taxon>
        <taxon>Gloeobacter morelensis</taxon>
    </lineage>
</organism>
<proteinExistence type="inferred from homology"/>
<keyword evidence="2" id="KW-0032">Aminotransferase</keyword>